<dbReference type="Gene3D" id="2.60.40.10">
    <property type="entry name" value="Immunoglobulins"/>
    <property type="match status" value="1"/>
</dbReference>
<evidence type="ECO:0000313" key="4">
    <source>
        <dbReference type="EMBL" id="TBW21095.1"/>
    </source>
</evidence>
<dbReference type="Proteomes" id="UP000293036">
    <property type="component" value="Unassembled WGS sequence"/>
</dbReference>
<organism evidence="4 5">
    <name type="scientific">Arcanobacterium bovis</name>
    <dbReference type="NCBI Taxonomy" id="2529275"/>
    <lineage>
        <taxon>Bacteria</taxon>
        <taxon>Bacillati</taxon>
        <taxon>Actinomycetota</taxon>
        <taxon>Actinomycetes</taxon>
        <taxon>Actinomycetales</taxon>
        <taxon>Actinomycetaceae</taxon>
        <taxon>Arcanobacterium</taxon>
    </lineage>
</organism>
<dbReference type="InterPro" id="IPR036962">
    <property type="entry name" value="Glyco_hydro_3_N_sf"/>
</dbReference>
<evidence type="ECO:0000256" key="1">
    <source>
        <dbReference type="ARBA" id="ARBA00005336"/>
    </source>
</evidence>
<dbReference type="EMBL" id="SJDT01000005">
    <property type="protein sequence ID" value="TBW21095.1"/>
    <property type="molecule type" value="Genomic_DNA"/>
</dbReference>
<dbReference type="SUPFAM" id="SSF52279">
    <property type="entry name" value="Beta-D-glucan exohydrolase, C-terminal domain"/>
    <property type="match status" value="1"/>
</dbReference>
<dbReference type="AlphaFoldDB" id="A0A4Q9V0T2"/>
<dbReference type="InterPro" id="IPR036881">
    <property type="entry name" value="Glyco_hydro_3_C_sf"/>
</dbReference>
<comment type="similarity">
    <text evidence="1">Belongs to the glycosyl hydrolase 3 family.</text>
</comment>
<dbReference type="PANTHER" id="PTHR42715">
    <property type="entry name" value="BETA-GLUCOSIDASE"/>
    <property type="match status" value="1"/>
</dbReference>
<evidence type="ECO:0000259" key="3">
    <source>
        <dbReference type="SMART" id="SM01217"/>
    </source>
</evidence>
<reference evidence="4 5" key="1">
    <citation type="submission" date="2019-02" db="EMBL/GenBank/DDBJ databases">
        <title>Arcanobacterium bovis sp. nov., isolated from the milk of a cow with mastitis.</title>
        <authorList>
            <person name="Sammra O."/>
            <person name="Foster G."/>
            <person name="Hassan A."/>
            <person name="Alssahen M."/>
            <person name="Laemmler C."/>
            <person name="Borowiak M."/>
            <person name="Malorny B."/>
            <person name="Abdulmawjood A."/>
        </authorList>
    </citation>
    <scope>NUCLEOTIDE SEQUENCE [LARGE SCALE GENOMIC DNA]</scope>
    <source>
        <strain evidence="4 5">C605018/01/1</strain>
    </source>
</reference>
<feature type="domain" description="Fibronectin type III-like" evidence="3">
    <location>
        <begin position="630"/>
        <end position="702"/>
    </location>
</feature>
<dbReference type="InterPro" id="IPR050288">
    <property type="entry name" value="Cellulose_deg_GH3"/>
</dbReference>
<dbReference type="InterPro" id="IPR001764">
    <property type="entry name" value="Glyco_hydro_3_N"/>
</dbReference>
<accession>A0A4Q9V0T2</accession>
<evidence type="ECO:0000313" key="5">
    <source>
        <dbReference type="Proteomes" id="UP000293036"/>
    </source>
</evidence>
<dbReference type="Pfam" id="PF14310">
    <property type="entry name" value="Fn3-like"/>
    <property type="match status" value="1"/>
</dbReference>
<dbReference type="SMART" id="SM01217">
    <property type="entry name" value="Fn3_like"/>
    <property type="match status" value="1"/>
</dbReference>
<dbReference type="RefSeq" id="WP_131281826.1">
    <property type="nucleotide sequence ID" value="NZ_JBHSLR010000002.1"/>
</dbReference>
<dbReference type="Gene3D" id="3.20.20.300">
    <property type="entry name" value="Glycoside hydrolase, family 3, N-terminal domain"/>
    <property type="match status" value="1"/>
</dbReference>
<dbReference type="OrthoDB" id="3187421at2"/>
<proteinExistence type="inferred from homology"/>
<protein>
    <submittedName>
        <fullName evidence="4">Glycosyl hydrolase</fullName>
    </submittedName>
</protein>
<dbReference type="SUPFAM" id="SSF51445">
    <property type="entry name" value="(Trans)glycosidases"/>
    <property type="match status" value="1"/>
</dbReference>
<dbReference type="Gene3D" id="3.40.50.1700">
    <property type="entry name" value="Glycoside hydrolase family 3 C-terminal domain"/>
    <property type="match status" value="1"/>
</dbReference>
<dbReference type="GO" id="GO:0009251">
    <property type="term" value="P:glucan catabolic process"/>
    <property type="evidence" value="ECO:0007669"/>
    <property type="project" value="TreeGrafter"/>
</dbReference>
<dbReference type="InterPro" id="IPR013783">
    <property type="entry name" value="Ig-like_fold"/>
</dbReference>
<dbReference type="PANTHER" id="PTHR42715:SF10">
    <property type="entry name" value="BETA-GLUCOSIDASE"/>
    <property type="match status" value="1"/>
</dbReference>
<name>A0A4Q9V0T2_9ACTO</name>
<keyword evidence="5" id="KW-1185">Reference proteome</keyword>
<dbReference type="InterPro" id="IPR002772">
    <property type="entry name" value="Glyco_hydro_3_C"/>
</dbReference>
<evidence type="ECO:0000256" key="2">
    <source>
        <dbReference type="ARBA" id="ARBA00022801"/>
    </source>
</evidence>
<dbReference type="Pfam" id="PF00933">
    <property type="entry name" value="Glyco_hydro_3"/>
    <property type="match status" value="1"/>
</dbReference>
<dbReference type="InterPro" id="IPR017853">
    <property type="entry name" value="GH"/>
</dbReference>
<keyword evidence="2 4" id="KW-0378">Hydrolase</keyword>
<dbReference type="PRINTS" id="PR00133">
    <property type="entry name" value="GLHYDRLASE3"/>
</dbReference>
<dbReference type="GO" id="GO:0008422">
    <property type="term" value="F:beta-glucosidase activity"/>
    <property type="evidence" value="ECO:0007669"/>
    <property type="project" value="TreeGrafter"/>
</dbReference>
<sequence length="713" mass="78160">MTRPWENTSLEPAERARLLVSEMTLEQKVDQLGGAMQTINPYKLDIDDPEINQLRIWRHADPVEELGIPRFNITNGPVGVGMGDGTPSPPATALPATLGLAATFDPELAYRYGELAGTETRALGQHLLEGPGMCLARIITGGRNFEYFSEDPYLSGVMGVNVTRGIQDQGIIAEAKHFALNDEEEQRFRYDVQCDENVMRELYLLPFEMTVKDGEVGCLMGSYQRLNGTYGCENYWLLTKVLREDWGFTGYVQSDFWAVRSTAQSLNAGLDHEMPDHNWMNMENIQHALDQCILEEKTIDRALIRRYTQMFKFGQFDNVHEMTPIDAEAGGAFAREAAARVIVLLKNDAVAELGNEPLLPLDPASAGNILIVGIDDFANNIANCGGGSSQVIPLYEVPPREGMIDVLEELGAANKVEVFTVADDMSNLDEARDAVAAADTVVVMAGLITTEGKDQKDANLPKRQNEMLDALLGINPRTVLVLKDGDPIMMPWRDKVSSILECFNQGEEDGHAVADVLFGSVNPSAKLPISYPASENDTCVAGDPSRYPGVDEGAGYPVMRYSEGLNMGYRWHQSQHIKPMFEFGFGLSYTTFDISHLDVTTDDVRTGAAASGKVSVTVNVTNTGRRAGAEVVQVYLGIPVAGQPPKRLVGFQRVYLPAGQTQRVTITLDLGASSHPFGVWDRNADDFVTVPGEYSIYVGNSSENTPLVTTIDL</sequence>
<gene>
    <name evidence="4" type="ORF">EZJ44_07265</name>
</gene>
<comment type="caution">
    <text evidence="4">The sequence shown here is derived from an EMBL/GenBank/DDBJ whole genome shotgun (WGS) entry which is preliminary data.</text>
</comment>
<dbReference type="InterPro" id="IPR026891">
    <property type="entry name" value="Fn3-like"/>
</dbReference>
<dbReference type="Pfam" id="PF01915">
    <property type="entry name" value="Glyco_hydro_3_C"/>
    <property type="match status" value="1"/>
</dbReference>